<reference evidence="2 3" key="1">
    <citation type="submission" date="2012-10" db="EMBL/GenBank/DDBJ databases">
        <title>Genome assembly of Amycolatopsis azurea DSM 43854.</title>
        <authorList>
            <person name="Khatri I."/>
            <person name="Kaur I."/>
            <person name="Subramanian S."/>
            <person name="Mayilraj S."/>
        </authorList>
    </citation>
    <scope>NUCLEOTIDE SEQUENCE [LARGE SCALE GENOMIC DNA]</scope>
    <source>
        <strain evidence="2 3">DSM 43854</strain>
    </source>
</reference>
<accession>M2PIG8</accession>
<protein>
    <submittedName>
        <fullName evidence="2">Uncharacterized protein</fullName>
    </submittedName>
</protein>
<name>M2PIG8_9PSEU</name>
<evidence type="ECO:0000256" key="1">
    <source>
        <dbReference type="SAM" id="MobiDB-lite"/>
    </source>
</evidence>
<comment type="caution">
    <text evidence="2">The sequence shown here is derived from an EMBL/GenBank/DDBJ whole genome shotgun (WGS) entry which is preliminary data.</text>
</comment>
<dbReference type="PATRIC" id="fig|1238180.3.peg.6072"/>
<dbReference type="Proteomes" id="UP000014137">
    <property type="component" value="Unassembled WGS sequence"/>
</dbReference>
<proteinExistence type="predicted"/>
<evidence type="ECO:0000313" key="3">
    <source>
        <dbReference type="Proteomes" id="UP000014137"/>
    </source>
</evidence>
<organism evidence="2 3">
    <name type="scientific">Amycolatopsis azurea DSM 43854</name>
    <dbReference type="NCBI Taxonomy" id="1238180"/>
    <lineage>
        <taxon>Bacteria</taxon>
        <taxon>Bacillati</taxon>
        <taxon>Actinomycetota</taxon>
        <taxon>Actinomycetes</taxon>
        <taxon>Pseudonocardiales</taxon>
        <taxon>Pseudonocardiaceae</taxon>
        <taxon>Amycolatopsis</taxon>
    </lineage>
</organism>
<feature type="compositionally biased region" description="Pro residues" evidence="1">
    <location>
        <begin position="30"/>
        <end position="40"/>
    </location>
</feature>
<gene>
    <name evidence="2" type="ORF">C791_6321</name>
</gene>
<dbReference type="EMBL" id="ANMG01000060">
    <property type="protein sequence ID" value="EMD24243.1"/>
    <property type="molecule type" value="Genomic_DNA"/>
</dbReference>
<evidence type="ECO:0000313" key="2">
    <source>
        <dbReference type="EMBL" id="EMD24243.1"/>
    </source>
</evidence>
<sequence length="121" mass="13178">MCAVRRYLRLSRRGRALLPDLGAASRLPGETPPSPFPRRPVSPARGDERQCHGESGQPVATGRAGQYGRCEQCRPGEFPVARVSRTVPQNTQIMSECGDRTSGAVQRSLGSAHALLLPWTR</sequence>
<feature type="region of interest" description="Disordered" evidence="1">
    <location>
        <begin position="18"/>
        <end position="66"/>
    </location>
</feature>
<dbReference type="AlphaFoldDB" id="M2PIG8"/>